<comment type="caution">
    <text evidence="3">The sequence shown here is derived from an EMBL/GenBank/DDBJ whole genome shotgun (WGS) entry which is preliminary data.</text>
</comment>
<evidence type="ECO:0000313" key="4">
    <source>
        <dbReference type="Proteomes" id="UP000295124"/>
    </source>
</evidence>
<accession>A0A4R4YN14</accession>
<dbReference type="EMBL" id="SMKX01000173">
    <property type="protein sequence ID" value="TDD46458.1"/>
    <property type="molecule type" value="Genomic_DNA"/>
</dbReference>
<dbReference type="InterPro" id="IPR050300">
    <property type="entry name" value="GDXG_lipolytic_enzyme"/>
</dbReference>
<dbReference type="InterPro" id="IPR029058">
    <property type="entry name" value="AB_hydrolase_fold"/>
</dbReference>
<dbReference type="SUPFAM" id="SSF53474">
    <property type="entry name" value="alpha/beta-Hydrolases"/>
    <property type="match status" value="1"/>
</dbReference>
<proteinExistence type="predicted"/>
<organism evidence="3 4">
    <name type="scientific">Kribbella antibiotica</name>
    <dbReference type="NCBI Taxonomy" id="190195"/>
    <lineage>
        <taxon>Bacteria</taxon>
        <taxon>Bacillati</taxon>
        <taxon>Actinomycetota</taxon>
        <taxon>Actinomycetes</taxon>
        <taxon>Propionibacteriales</taxon>
        <taxon>Kribbellaceae</taxon>
        <taxon>Kribbella</taxon>
    </lineage>
</organism>
<dbReference type="Proteomes" id="UP000295124">
    <property type="component" value="Unassembled WGS sequence"/>
</dbReference>
<evidence type="ECO:0000313" key="3">
    <source>
        <dbReference type="EMBL" id="TDD46458.1"/>
    </source>
</evidence>
<keyword evidence="1 3" id="KW-0378">Hydrolase</keyword>
<dbReference type="Pfam" id="PF20434">
    <property type="entry name" value="BD-FAE"/>
    <property type="match status" value="1"/>
</dbReference>
<protein>
    <submittedName>
        <fullName evidence="3">Alpha/beta fold hydrolase</fullName>
    </submittedName>
</protein>
<dbReference type="InterPro" id="IPR049492">
    <property type="entry name" value="BD-FAE-like_dom"/>
</dbReference>
<dbReference type="Gene3D" id="3.40.50.1820">
    <property type="entry name" value="alpha/beta hydrolase"/>
    <property type="match status" value="1"/>
</dbReference>
<keyword evidence="4" id="KW-1185">Reference proteome</keyword>
<dbReference type="PANTHER" id="PTHR48081">
    <property type="entry name" value="AB HYDROLASE SUPERFAMILY PROTEIN C4A8.06C"/>
    <property type="match status" value="1"/>
</dbReference>
<dbReference type="GO" id="GO:0016787">
    <property type="term" value="F:hydrolase activity"/>
    <property type="evidence" value="ECO:0007669"/>
    <property type="project" value="UniProtKB-KW"/>
</dbReference>
<dbReference type="OrthoDB" id="255603at2"/>
<feature type="domain" description="BD-FAE-like" evidence="2">
    <location>
        <begin position="45"/>
        <end position="234"/>
    </location>
</feature>
<dbReference type="AlphaFoldDB" id="A0A4R4YN14"/>
<evidence type="ECO:0000256" key="1">
    <source>
        <dbReference type="ARBA" id="ARBA00022801"/>
    </source>
</evidence>
<dbReference type="RefSeq" id="WP_132175922.1">
    <property type="nucleotide sequence ID" value="NZ_SMKX01000173.1"/>
</dbReference>
<gene>
    <name evidence="3" type="ORF">E1263_36460</name>
</gene>
<reference evidence="3 4" key="1">
    <citation type="submission" date="2019-03" db="EMBL/GenBank/DDBJ databases">
        <title>Draft genome sequences of novel Actinobacteria.</title>
        <authorList>
            <person name="Sahin N."/>
            <person name="Ay H."/>
            <person name="Saygin H."/>
        </authorList>
    </citation>
    <scope>NUCLEOTIDE SEQUENCE [LARGE SCALE GENOMIC DNA]</scope>
    <source>
        <strain evidence="3 4">JCM 13523</strain>
    </source>
</reference>
<name>A0A4R4YN14_9ACTN</name>
<evidence type="ECO:0000259" key="2">
    <source>
        <dbReference type="Pfam" id="PF20434"/>
    </source>
</evidence>
<sequence length="277" mass="28158">MSRRALLAAAAALPLSGCSSDPAVSDGAIQLSYGDDPSQVASLHLPPGTGRVPTAVVIHGGFWQSAYGMSLATPLAADLALHGIAGYAIEYRRVGNGGGWPATFADVAAAIDALADQPRVDLTKVVAIGHSAGGQLALWAAARPGLPSTAPGASPRVRLRGAVSQAGVLDLAAAYRQQVGGSAVQEFLGGTPDAHPERYAAASPAECLPLKVPVALVHGTRDSAVPLVQSQTYANAARAAGDTVTLTELPHVGHFELIDPDDAAWATCRTEASRLLG</sequence>